<name>A0A4U9W9I8_SERFO</name>
<reference evidence="1" key="1">
    <citation type="submission" date="2019-05" db="EMBL/GenBank/DDBJ databases">
        <authorList>
            <consortium name="Pathogen Informatics"/>
        </authorList>
    </citation>
    <scope>NUCLEOTIDE SEQUENCE [LARGE SCALE GENOMIC DNA]</scope>
    <source>
        <strain evidence="1">NCTC12965</strain>
    </source>
</reference>
<dbReference type="AlphaFoldDB" id="A0A4U9W9I8"/>
<dbReference type="Pfam" id="PF04632">
    <property type="entry name" value="FUSC"/>
    <property type="match status" value="1"/>
</dbReference>
<dbReference type="GO" id="GO:0022857">
    <property type="term" value="F:transmembrane transporter activity"/>
    <property type="evidence" value="ECO:0007669"/>
    <property type="project" value="InterPro"/>
</dbReference>
<evidence type="ECO:0000313" key="1">
    <source>
        <dbReference type="EMBL" id="VTR55620.1"/>
    </source>
</evidence>
<protein>
    <submittedName>
        <fullName evidence="1">p-hydroxybenzoic acid efflux pump subunit AaeB</fullName>
    </submittedName>
</protein>
<organism evidence="1">
    <name type="scientific">Serratia fonticola</name>
    <dbReference type="NCBI Taxonomy" id="47917"/>
    <lineage>
        <taxon>Bacteria</taxon>
        <taxon>Pseudomonadati</taxon>
        <taxon>Pseudomonadota</taxon>
        <taxon>Gammaproteobacteria</taxon>
        <taxon>Enterobacterales</taxon>
        <taxon>Yersiniaceae</taxon>
        <taxon>Serratia</taxon>
    </lineage>
</organism>
<dbReference type="EMBL" id="CABEEZ010000133">
    <property type="protein sequence ID" value="VTR55620.1"/>
    <property type="molecule type" value="Genomic_DNA"/>
</dbReference>
<accession>A0A4U9W9I8</accession>
<dbReference type="GO" id="GO:0005886">
    <property type="term" value="C:plasma membrane"/>
    <property type="evidence" value="ECO:0007669"/>
    <property type="project" value="InterPro"/>
</dbReference>
<dbReference type="InterPro" id="IPR006726">
    <property type="entry name" value="PHBA_efflux_AaeB/fusaric-R"/>
</dbReference>
<sequence length="149" mass="16625">MGQYKLMQMCISDAGKEDIDRAWSDLVKSTTAINGMRSNLMLESSRWQRVNSRLHALHTLSLTLITQACETYLILLNHPDAVKENIRELLMVPAETAQEVHKRLKLVRQVLATNRSDEHLQTVTGWVGRGDALSAGGKKACIPTAVSTR</sequence>
<proteinExistence type="predicted"/>
<gene>
    <name evidence="1" type="primary">aaeB_4</name>
    <name evidence="1" type="ORF">NCTC12965_07026</name>
</gene>